<sequence>MDRHERRQQRVRGAGASAVQASFGFNFGALAAQPPKQASLPPQRSSRRTPDQSTARGQPASTQRAWSVSVQRSSAVKERNTSTQIAVTPHLGKRKRGSKHAQAESDDDGELDDLSPDRDDNTRSIEKSRKVAATISPIAEQADELPDELSMVDQVMSSAQRVSKPAQEAMELSIGGLPQNTPLAVRKADISPKSVEHVGRRSRSTDPGPATPGLLPRSRLHTSSALRSRPDLATPKVSQDAEESEDELSPPQPPNTATPRIVSVKHSPPIALADESMDVDELSSPVQPSLINSTPQQKTSKQAKQPQITQNSTSAKNQTPSSRPTRQARQRRVVEDGEEGEDLVHTTPAATRPRQTQRKSTDADETIDDGEVDEISPESERTRQRLSNPVPREDNARHISSGRESEQYEESGQEEEALHLTPRPVIAKRISPKRNPRAKLQSNEPPQKRQKRGPTQAIAVMRLKGSSVRGLTVADTTRTIIESNLDHRLTRLAEKMENVRDPARKKEMRGQIMLALSFKDSLSEKLLDIQDANDTLTAGFAKLKVFKKSNGEIRKQILAFQNSRQEIALEFDEIQAEFDHEKHTVETRTKLSSNMFDIQAAIHEGRERARNQGRDNEGPDIPLSMLLETVSKDVFGSYGGGLLAGVQGFNGMLEKSAGWLEGRA</sequence>
<evidence type="ECO:0000313" key="4">
    <source>
        <dbReference type="Proteomes" id="UP000481861"/>
    </source>
</evidence>
<keyword evidence="4" id="KW-1185">Reference proteome</keyword>
<feature type="domain" description="Inner kinetochore subunit AME1" evidence="2">
    <location>
        <begin position="452"/>
        <end position="655"/>
    </location>
</feature>
<feature type="compositionally biased region" description="Basic and acidic residues" evidence="1">
    <location>
        <begin position="186"/>
        <end position="199"/>
    </location>
</feature>
<dbReference type="Proteomes" id="UP000481861">
    <property type="component" value="Unassembled WGS sequence"/>
</dbReference>
<feature type="compositionally biased region" description="Polar residues" evidence="1">
    <location>
        <begin position="284"/>
        <end position="325"/>
    </location>
</feature>
<feature type="compositionally biased region" description="Basic and acidic residues" evidence="1">
    <location>
        <begin position="115"/>
        <end position="129"/>
    </location>
</feature>
<protein>
    <recommendedName>
        <fullName evidence="2">Inner kinetochore subunit AME1 domain-containing protein</fullName>
    </recommendedName>
</protein>
<dbReference type="InterPro" id="IPR048743">
    <property type="entry name" value="AME1"/>
</dbReference>
<feature type="compositionally biased region" description="Acidic residues" evidence="1">
    <location>
        <begin position="104"/>
        <end position="114"/>
    </location>
</feature>
<comment type="caution">
    <text evidence="3">The sequence shown here is derived from an EMBL/GenBank/DDBJ whole genome shotgun (WGS) entry which is preliminary data.</text>
</comment>
<evidence type="ECO:0000313" key="3">
    <source>
        <dbReference type="EMBL" id="KAF2867876.1"/>
    </source>
</evidence>
<dbReference type="AlphaFoldDB" id="A0A7C8M3P0"/>
<evidence type="ECO:0000259" key="2">
    <source>
        <dbReference type="Pfam" id="PF20994"/>
    </source>
</evidence>
<accession>A0A7C8M3P0</accession>
<organism evidence="3 4">
    <name type="scientific">Massariosphaeria phaeospora</name>
    <dbReference type="NCBI Taxonomy" id="100035"/>
    <lineage>
        <taxon>Eukaryota</taxon>
        <taxon>Fungi</taxon>
        <taxon>Dikarya</taxon>
        <taxon>Ascomycota</taxon>
        <taxon>Pezizomycotina</taxon>
        <taxon>Dothideomycetes</taxon>
        <taxon>Pleosporomycetidae</taxon>
        <taxon>Pleosporales</taxon>
        <taxon>Pleosporales incertae sedis</taxon>
        <taxon>Massariosphaeria</taxon>
    </lineage>
</organism>
<dbReference type="OrthoDB" id="5377952at2759"/>
<gene>
    <name evidence="3" type="ORF">BDV95DRAFT_580812</name>
</gene>
<name>A0A7C8M3P0_9PLEO</name>
<feature type="compositionally biased region" description="Polar residues" evidence="1">
    <location>
        <begin position="51"/>
        <end position="74"/>
    </location>
</feature>
<dbReference type="EMBL" id="JAADJZ010000021">
    <property type="protein sequence ID" value="KAF2867876.1"/>
    <property type="molecule type" value="Genomic_DNA"/>
</dbReference>
<proteinExistence type="predicted"/>
<dbReference type="Pfam" id="PF20994">
    <property type="entry name" value="CENPU"/>
    <property type="match status" value="1"/>
</dbReference>
<feature type="compositionally biased region" description="Basic and acidic residues" evidence="1">
    <location>
        <begin position="391"/>
        <end position="406"/>
    </location>
</feature>
<reference evidence="3 4" key="1">
    <citation type="submission" date="2020-01" db="EMBL/GenBank/DDBJ databases">
        <authorList>
            <consortium name="DOE Joint Genome Institute"/>
            <person name="Haridas S."/>
            <person name="Albert R."/>
            <person name="Binder M."/>
            <person name="Bloem J."/>
            <person name="Labutti K."/>
            <person name="Salamov A."/>
            <person name="Andreopoulos B."/>
            <person name="Baker S.E."/>
            <person name="Barry K."/>
            <person name="Bills G."/>
            <person name="Bluhm B.H."/>
            <person name="Cannon C."/>
            <person name="Castanera R."/>
            <person name="Culley D.E."/>
            <person name="Daum C."/>
            <person name="Ezra D."/>
            <person name="Gonzalez J.B."/>
            <person name="Henrissat B."/>
            <person name="Kuo A."/>
            <person name="Liang C."/>
            <person name="Lipzen A."/>
            <person name="Lutzoni F."/>
            <person name="Magnuson J."/>
            <person name="Mondo S."/>
            <person name="Nolan M."/>
            <person name="Ohm R."/>
            <person name="Pangilinan J."/>
            <person name="Park H.-J.H."/>
            <person name="Ramirez L."/>
            <person name="Alfaro M."/>
            <person name="Sun H."/>
            <person name="Tritt A."/>
            <person name="Yoshinaga Y."/>
            <person name="Zwiers L.-H.L."/>
            <person name="Turgeon B.G."/>
            <person name="Goodwin S.B."/>
            <person name="Spatafora J.W."/>
            <person name="Crous P.W."/>
            <person name="Grigoriev I.V."/>
        </authorList>
    </citation>
    <scope>NUCLEOTIDE SEQUENCE [LARGE SCALE GENOMIC DNA]</scope>
    <source>
        <strain evidence="3 4">CBS 611.86</strain>
    </source>
</reference>
<feature type="compositionally biased region" description="Acidic residues" evidence="1">
    <location>
        <begin position="363"/>
        <end position="377"/>
    </location>
</feature>
<feature type="region of interest" description="Disordered" evidence="1">
    <location>
        <begin position="30"/>
        <end position="455"/>
    </location>
</feature>
<evidence type="ECO:0000256" key="1">
    <source>
        <dbReference type="SAM" id="MobiDB-lite"/>
    </source>
</evidence>